<organism evidence="10 11">
    <name type="scientific">Carboxydothermus pertinax</name>
    <dbReference type="NCBI Taxonomy" id="870242"/>
    <lineage>
        <taxon>Bacteria</taxon>
        <taxon>Bacillati</taxon>
        <taxon>Bacillota</taxon>
        <taxon>Clostridia</taxon>
        <taxon>Thermoanaerobacterales</taxon>
        <taxon>Thermoanaerobacteraceae</taxon>
        <taxon>Carboxydothermus</taxon>
    </lineage>
</organism>
<dbReference type="UniPathway" id="UPA00109">
    <property type="reaction ID" value="UER00181"/>
</dbReference>
<evidence type="ECO:0000256" key="7">
    <source>
        <dbReference type="ARBA" id="ARBA00029321"/>
    </source>
</evidence>
<reference evidence="11" key="1">
    <citation type="submission" date="2016-12" db="EMBL/GenBank/DDBJ databases">
        <title>Draft Genome Sequences od Carboxydothermus pertinax and islandicus, Hydrogenogenic Carboxydotrophic Bacteria.</title>
        <authorList>
            <person name="Fukuyama Y."/>
            <person name="Ohmae K."/>
            <person name="Yoneda Y."/>
            <person name="Yoshida T."/>
            <person name="Sako Y."/>
        </authorList>
    </citation>
    <scope>NUCLEOTIDE SEQUENCE [LARGE SCALE GENOMIC DNA]</scope>
    <source>
        <strain evidence="11">Ug1</strain>
    </source>
</reference>
<evidence type="ECO:0000256" key="1">
    <source>
        <dbReference type="ARBA" id="ARBA00004926"/>
    </source>
</evidence>
<accession>A0A1L8CYI7</accession>
<dbReference type="AlphaFoldDB" id="A0A1L8CYI7"/>
<gene>
    <name evidence="8" type="primary">pgi</name>
    <name evidence="10" type="ORF">cpu_24900</name>
</gene>
<evidence type="ECO:0000313" key="11">
    <source>
        <dbReference type="Proteomes" id="UP000187485"/>
    </source>
</evidence>
<evidence type="ECO:0000256" key="8">
    <source>
        <dbReference type="HAMAP-Rule" id="MF_00473"/>
    </source>
</evidence>
<dbReference type="GO" id="GO:0006096">
    <property type="term" value="P:glycolytic process"/>
    <property type="evidence" value="ECO:0007669"/>
    <property type="project" value="UniProtKB-UniRule"/>
</dbReference>
<comment type="pathway">
    <text evidence="1 8 9">Carbohydrate degradation; glycolysis; D-glyceraldehyde 3-phosphate and glycerone phosphate from D-glucose: step 2/4.</text>
</comment>
<keyword evidence="4 8" id="KW-0963">Cytoplasm</keyword>
<evidence type="ECO:0000256" key="9">
    <source>
        <dbReference type="RuleBase" id="RU000612"/>
    </source>
</evidence>
<dbReference type="EMBL" id="BDJK01000066">
    <property type="protein sequence ID" value="GAV23980.1"/>
    <property type="molecule type" value="Genomic_DNA"/>
</dbReference>
<dbReference type="InterPro" id="IPR035476">
    <property type="entry name" value="SIS_PGI_1"/>
</dbReference>
<dbReference type="GO" id="GO:0004347">
    <property type="term" value="F:glucose-6-phosphate isomerase activity"/>
    <property type="evidence" value="ECO:0007669"/>
    <property type="project" value="UniProtKB-UniRule"/>
</dbReference>
<dbReference type="GO" id="GO:0051156">
    <property type="term" value="P:glucose 6-phosphate metabolic process"/>
    <property type="evidence" value="ECO:0007669"/>
    <property type="project" value="TreeGrafter"/>
</dbReference>
<keyword evidence="5 8" id="KW-0324">Glycolysis</keyword>
<dbReference type="PRINTS" id="PR00662">
    <property type="entry name" value="G6PISOMERASE"/>
</dbReference>
<dbReference type="InterPro" id="IPR046348">
    <property type="entry name" value="SIS_dom_sf"/>
</dbReference>
<dbReference type="GO" id="GO:0006094">
    <property type="term" value="P:gluconeogenesis"/>
    <property type="evidence" value="ECO:0007669"/>
    <property type="project" value="UniProtKB-UniRule"/>
</dbReference>
<dbReference type="PANTHER" id="PTHR11469:SF1">
    <property type="entry name" value="GLUCOSE-6-PHOSPHATE ISOMERASE"/>
    <property type="match status" value="1"/>
</dbReference>
<dbReference type="STRING" id="870242.cpu_24900"/>
<dbReference type="PANTHER" id="PTHR11469">
    <property type="entry name" value="GLUCOSE-6-PHOSPHATE ISOMERASE"/>
    <property type="match status" value="1"/>
</dbReference>
<evidence type="ECO:0000256" key="5">
    <source>
        <dbReference type="ARBA" id="ARBA00023152"/>
    </source>
</evidence>
<dbReference type="InterPro" id="IPR035482">
    <property type="entry name" value="SIS_PGI_2"/>
</dbReference>
<dbReference type="PROSITE" id="PS00174">
    <property type="entry name" value="P_GLUCOSE_ISOMERASE_2"/>
    <property type="match status" value="1"/>
</dbReference>
<evidence type="ECO:0000256" key="4">
    <source>
        <dbReference type="ARBA" id="ARBA00022490"/>
    </source>
</evidence>
<dbReference type="RefSeq" id="WP_075860376.1">
    <property type="nucleotide sequence ID" value="NZ_BDJK01000066.1"/>
</dbReference>
<evidence type="ECO:0000256" key="6">
    <source>
        <dbReference type="ARBA" id="ARBA00023235"/>
    </source>
</evidence>
<dbReference type="GO" id="GO:0005829">
    <property type="term" value="C:cytosol"/>
    <property type="evidence" value="ECO:0007669"/>
    <property type="project" value="TreeGrafter"/>
</dbReference>
<dbReference type="HAMAP" id="MF_00473">
    <property type="entry name" value="G6P_isomerase"/>
    <property type="match status" value="1"/>
</dbReference>
<feature type="active site" evidence="8">
    <location>
        <position position="433"/>
    </location>
</feature>
<evidence type="ECO:0000256" key="2">
    <source>
        <dbReference type="ARBA" id="ARBA00006604"/>
    </source>
</evidence>
<dbReference type="CDD" id="cd05015">
    <property type="entry name" value="SIS_PGI_1"/>
    <property type="match status" value="1"/>
</dbReference>
<comment type="subcellular location">
    <subcellularLocation>
        <location evidence="8">Cytoplasm</location>
    </subcellularLocation>
</comment>
<sequence length="464" mass="52440">MVLKIDLNNVFHPLLQDEGLKEQDISSFKEKFNKAFLNLREKKEKQELGFFHLPYFPEEEIVEIEKTAQEIKEKFSYFVVLGIGGSALGPLAVHTALNNLRYNELPDELRGGPKFYVEDNIDPERMASLFKVIEPEKTVFNVITKSGATAETLSQLLIVTELLKKKVGQRFTDHLIFTTDPEKGNLRALARELGVKTFAIPSNVGGRFSELTPVGLLPAAVTGIKIRELLAGAREMAEKCERENLWENPAALAAAIHVLLLERGKNMAVMMPYADSLKYMADWYAQLLGESIGKKLNCRGEEVYVGQTPVKALGVTDQHSQVQLYTEGPFDKLLLFLEVENYRNTVVIPPDFPQYAELKFLGGHTLNELIIAEKKATEFALLKARRPNYTIIFPEVNPYTVGEFLYFLEAKIAFMGEYLDINAFDQPGVEEGKKATYALLGREGLEEKRQEVLRVQKDPKYILS</sequence>
<dbReference type="Proteomes" id="UP000187485">
    <property type="component" value="Unassembled WGS sequence"/>
</dbReference>
<dbReference type="EC" id="5.3.1.9" evidence="8"/>
<dbReference type="FunFam" id="3.40.50.10490:FF:000016">
    <property type="entry name" value="Glucose-6-phosphate isomerase"/>
    <property type="match status" value="1"/>
</dbReference>
<feature type="active site" description="Proton donor" evidence="8">
    <location>
        <position position="290"/>
    </location>
</feature>
<keyword evidence="6 8" id="KW-0413">Isomerase</keyword>
<dbReference type="GO" id="GO:0097367">
    <property type="term" value="F:carbohydrate derivative binding"/>
    <property type="evidence" value="ECO:0007669"/>
    <property type="project" value="InterPro"/>
</dbReference>
<comment type="caution">
    <text evidence="10">The sequence shown here is derived from an EMBL/GenBank/DDBJ whole genome shotgun (WGS) entry which is preliminary data.</text>
</comment>
<name>A0A1L8CYI7_9THEO</name>
<keyword evidence="11" id="KW-1185">Reference proteome</keyword>
<protein>
    <recommendedName>
        <fullName evidence="8">Glucose-6-phosphate isomerase</fullName>
        <shortName evidence="8">GPI</shortName>
        <ecNumber evidence="8">5.3.1.9</ecNumber>
    </recommendedName>
    <alternativeName>
        <fullName evidence="8">Phosphoglucose isomerase</fullName>
        <shortName evidence="8">PGI</shortName>
    </alternativeName>
    <alternativeName>
        <fullName evidence="8">Phosphohexose isomerase</fullName>
        <shortName evidence="8">PHI</shortName>
    </alternativeName>
</protein>
<dbReference type="FunFam" id="3.40.50.10490:FF:000071">
    <property type="entry name" value="Glucose-6-phosphate isomerase"/>
    <property type="match status" value="1"/>
</dbReference>
<dbReference type="InterPro" id="IPR001672">
    <property type="entry name" value="G6P_Isomerase"/>
</dbReference>
<comment type="similarity">
    <text evidence="2 8 9">Belongs to the GPI family.</text>
</comment>
<proteinExistence type="inferred from homology"/>
<dbReference type="Gene3D" id="3.40.50.10490">
    <property type="entry name" value="Glucose-6-phosphate isomerase like protein, domain 1"/>
    <property type="match status" value="2"/>
</dbReference>
<comment type="function">
    <text evidence="8">Catalyzes the reversible isomerization of glucose-6-phosphate to fructose-6-phosphate.</text>
</comment>
<dbReference type="InterPro" id="IPR018189">
    <property type="entry name" value="Phosphoglucose_isomerase_CS"/>
</dbReference>
<dbReference type="OrthoDB" id="140919at2"/>
<keyword evidence="3 8" id="KW-0312">Gluconeogenesis</keyword>
<comment type="catalytic activity">
    <reaction evidence="7 8 9">
        <text>alpha-D-glucose 6-phosphate = beta-D-fructose 6-phosphate</text>
        <dbReference type="Rhea" id="RHEA:11816"/>
        <dbReference type="ChEBI" id="CHEBI:57634"/>
        <dbReference type="ChEBI" id="CHEBI:58225"/>
        <dbReference type="EC" id="5.3.1.9"/>
    </reaction>
</comment>
<comment type="pathway">
    <text evidence="8">Carbohydrate biosynthesis; gluconeogenesis.</text>
</comment>
<dbReference type="GO" id="GO:0048029">
    <property type="term" value="F:monosaccharide binding"/>
    <property type="evidence" value="ECO:0007669"/>
    <property type="project" value="TreeGrafter"/>
</dbReference>
<dbReference type="CDD" id="cd05016">
    <property type="entry name" value="SIS_PGI_2"/>
    <property type="match status" value="1"/>
</dbReference>
<dbReference type="UniPathway" id="UPA00138"/>
<dbReference type="Pfam" id="PF00342">
    <property type="entry name" value="PGI"/>
    <property type="match status" value="1"/>
</dbReference>
<dbReference type="PROSITE" id="PS51463">
    <property type="entry name" value="P_GLUCOSE_ISOMERASE_3"/>
    <property type="match status" value="1"/>
</dbReference>
<dbReference type="SUPFAM" id="SSF53697">
    <property type="entry name" value="SIS domain"/>
    <property type="match status" value="1"/>
</dbReference>
<evidence type="ECO:0000256" key="3">
    <source>
        <dbReference type="ARBA" id="ARBA00022432"/>
    </source>
</evidence>
<evidence type="ECO:0000313" key="10">
    <source>
        <dbReference type="EMBL" id="GAV23980.1"/>
    </source>
</evidence>
<feature type="active site" evidence="8">
    <location>
        <position position="319"/>
    </location>
</feature>